<dbReference type="InParanoid" id="D9Q100"/>
<dbReference type="InterPro" id="IPR050924">
    <property type="entry name" value="Peroxiredoxin_BCP/PrxQ"/>
</dbReference>
<evidence type="ECO:0000259" key="12">
    <source>
        <dbReference type="PROSITE" id="PS51352"/>
    </source>
</evidence>
<dbReference type="Gene3D" id="3.40.30.10">
    <property type="entry name" value="Glutaredoxin"/>
    <property type="match status" value="1"/>
</dbReference>
<dbReference type="CDD" id="cd03017">
    <property type="entry name" value="PRX_BCP"/>
    <property type="match status" value="1"/>
</dbReference>
<dbReference type="Pfam" id="PF00578">
    <property type="entry name" value="AhpC-TSA"/>
    <property type="match status" value="1"/>
</dbReference>
<dbReference type="GO" id="GO:0005737">
    <property type="term" value="C:cytoplasm"/>
    <property type="evidence" value="ECO:0007669"/>
    <property type="project" value="TreeGrafter"/>
</dbReference>
<dbReference type="STRING" id="666510.ASAC_0581"/>
<dbReference type="InterPro" id="IPR036249">
    <property type="entry name" value="Thioredoxin-like_sf"/>
</dbReference>
<dbReference type="InterPro" id="IPR024706">
    <property type="entry name" value="Peroxiredoxin_AhpC-typ"/>
</dbReference>
<gene>
    <name evidence="13" type="ordered locus">ASAC_0581</name>
</gene>
<keyword evidence="4" id="KW-0049">Antioxidant</keyword>
<keyword evidence="7" id="KW-0676">Redox-active center</keyword>
<evidence type="ECO:0000256" key="7">
    <source>
        <dbReference type="ARBA" id="ARBA00023284"/>
    </source>
</evidence>
<comment type="subunit">
    <text evidence="1">Monomer.</text>
</comment>
<organism evidence="13 14">
    <name type="scientific">Acidilobus saccharovorans (strain DSM 16705 / JCM 18335 / VKM B-2471 / 345-15)</name>
    <dbReference type="NCBI Taxonomy" id="666510"/>
    <lineage>
        <taxon>Archaea</taxon>
        <taxon>Thermoproteota</taxon>
        <taxon>Thermoprotei</taxon>
        <taxon>Acidilobales</taxon>
        <taxon>Acidilobaceae</taxon>
        <taxon>Acidilobus</taxon>
    </lineage>
</organism>
<dbReference type="GO" id="GO:0045454">
    <property type="term" value="P:cell redox homeostasis"/>
    <property type="evidence" value="ECO:0007669"/>
    <property type="project" value="TreeGrafter"/>
</dbReference>
<dbReference type="GO" id="GO:0034599">
    <property type="term" value="P:cellular response to oxidative stress"/>
    <property type="evidence" value="ECO:0007669"/>
    <property type="project" value="TreeGrafter"/>
</dbReference>
<proteinExistence type="inferred from homology"/>
<dbReference type="InterPro" id="IPR013766">
    <property type="entry name" value="Thioredoxin_domain"/>
</dbReference>
<reference evidence="13 14" key="1">
    <citation type="journal article" date="2010" name="Appl. Environ. Microbiol.">
        <title>The genome sequence of the crenarchaeon Acidilobus saccharovorans supports a new order, Acidilobales, and suggests an important ecological role in terrestrial acidic hot springs.</title>
        <authorList>
            <person name="Mardanov A.V."/>
            <person name="Svetlitchnyi V.A."/>
            <person name="Beletsky A.V."/>
            <person name="Prokofeva M.I."/>
            <person name="Bonch-Osmolovskaya E.A."/>
            <person name="Ravin N.V."/>
            <person name="Skryabin K.G."/>
        </authorList>
    </citation>
    <scope>NUCLEOTIDE SEQUENCE [LARGE SCALE GENOMIC DNA]</scope>
    <source>
        <strain evidence="14">DSM 16705 / JCM 18335 / VKM B-2471 / 345-15</strain>
    </source>
</reference>
<evidence type="ECO:0000313" key="14">
    <source>
        <dbReference type="Proteomes" id="UP000000346"/>
    </source>
</evidence>
<accession>D9Q100</accession>
<feature type="active site" description="Cysteine sulfenic acid (-SOH) intermediate; for peroxidase activity" evidence="11">
    <location>
        <position position="46"/>
    </location>
</feature>
<evidence type="ECO:0000256" key="5">
    <source>
        <dbReference type="ARBA" id="ARBA00023002"/>
    </source>
</evidence>
<protein>
    <recommendedName>
        <fullName evidence="2">thioredoxin-dependent peroxiredoxin</fullName>
        <ecNumber evidence="2">1.11.1.24</ecNumber>
    </recommendedName>
    <alternativeName>
        <fullName evidence="8">Thioredoxin peroxidase</fullName>
    </alternativeName>
</protein>
<dbReference type="PANTHER" id="PTHR42801:SF4">
    <property type="entry name" value="AHPC_TSA FAMILY PROTEIN"/>
    <property type="match status" value="1"/>
</dbReference>
<comment type="similarity">
    <text evidence="9">Belongs to the peroxiredoxin family. BCP/PrxQ subfamily.</text>
</comment>
<name>D9Q100_ACIS3</name>
<evidence type="ECO:0000256" key="9">
    <source>
        <dbReference type="ARBA" id="ARBA00038489"/>
    </source>
</evidence>
<keyword evidence="5" id="KW-0560">Oxidoreductase</keyword>
<dbReference type="EC" id="1.11.1.24" evidence="2"/>
<keyword evidence="6" id="KW-1015">Disulfide bond</keyword>
<dbReference type="PANTHER" id="PTHR42801">
    <property type="entry name" value="THIOREDOXIN-DEPENDENT PEROXIDE REDUCTASE"/>
    <property type="match status" value="1"/>
</dbReference>
<evidence type="ECO:0000256" key="6">
    <source>
        <dbReference type="ARBA" id="ARBA00023157"/>
    </source>
</evidence>
<keyword evidence="14" id="KW-1185">Reference proteome</keyword>
<evidence type="ECO:0000256" key="1">
    <source>
        <dbReference type="ARBA" id="ARBA00011245"/>
    </source>
</evidence>
<dbReference type="HOGENOM" id="CLU_042529_14_2_2"/>
<dbReference type="Proteomes" id="UP000000346">
    <property type="component" value="Chromosome"/>
</dbReference>
<evidence type="ECO:0000256" key="3">
    <source>
        <dbReference type="ARBA" id="ARBA00022559"/>
    </source>
</evidence>
<feature type="domain" description="Thioredoxin" evidence="12">
    <location>
        <begin position="5"/>
        <end position="148"/>
    </location>
</feature>
<dbReference type="AlphaFoldDB" id="D9Q100"/>
<evidence type="ECO:0000256" key="2">
    <source>
        <dbReference type="ARBA" id="ARBA00013017"/>
    </source>
</evidence>
<keyword evidence="3" id="KW-0575">Peroxidase</keyword>
<dbReference type="eggNOG" id="arCOG00310">
    <property type="taxonomic scope" value="Archaea"/>
</dbReference>
<comment type="catalytic activity">
    <reaction evidence="10">
        <text>a hydroperoxide + [thioredoxin]-dithiol = an alcohol + [thioredoxin]-disulfide + H2O</text>
        <dbReference type="Rhea" id="RHEA:62620"/>
        <dbReference type="Rhea" id="RHEA-COMP:10698"/>
        <dbReference type="Rhea" id="RHEA-COMP:10700"/>
        <dbReference type="ChEBI" id="CHEBI:15377"/>
        <dbReference type="ChEBI" id="CHEBI:29950"/>
        <dbReference type="ChEBI" id="CHEBI:30879"/>
        <dbReference type="ChEBI" id="CHEBI:35924"/>
        <dbReference type="ChEBI" id="CHEBI:50058"/>
        <dbReference type="EC" id="1.11.1.24"/>
    </reaction>
</comment>
<dbReference type="KEGG" id="asc:ASAC_0581"/>
<dbReference type="PROSITE" id="PS51352">
    <property type="entry name" value="THIOREDOXIN_2"/>
    <property type="match status" value="1"/>
</dbReference>
<evidence type="ECO:0000256" key="10">
    <source>
        <dbReference type="ARBA" id="ARBA00049091"/>
    </source>
</evidence>
<dbReference type="GO" id="GO:0008379">
    <property type="term" value="F:thioredoxin peroxidase activity"/>
    <property type="evidence" value="ECO:0007669"/>
    <property type="project" value="TreeGrafter"/>
</dbReference>
<evidence type="ECO:0000313" key="13">
    <source>
        <dbReference type="EMBL" id="ADL18988.1"/>
    </source>
</evidence>
<sequence length="148" mass="16460">MSYMVQVGDQVPDLELETTAGKVKLSDFRGKKLVLYFFPKAFTMGCTRELKRFTELYDQFKALGAEVIGVSVDSVDTLKRFAEKYGAKFPLASDKAKEVSKTFGVLKLMTASRVTFVIGPDGVVRQVISNLKRAEEHADRALEAVKSI</sequence>
<dbReference type="EMBL" id="CP001742">
    <property type="protein sequence ID" value="ADL18988.1"/>
    <property type="molecule type" value="Genomic_DNA"/>
</dbReference>
<evidence type="ECO:0000256" key="4">
    <source>
        <dbReference type="ARBA" id="ARBA00022862"/>
    </source>
</evidence>
<dbReference type="InterPro" id="IPR000866">
    <property type="entry name" value="AhpC/TSA"/>
</dbReference>
<dbReference type="SUPFAM" id="SSF52833">
    <property type="entry name" value="Thioredoxin-like"/>
    <property type="match status" value="1"/>
</dbReference>
<evidence type="ECO:0000256" key="8">
    <source>
        <dbReference type="ARBA" id="ARBA00032824"/>
    </source>
</evidence>
<dbReference type="FunFam" id="3.40.30.10:FF:000007">
    <property type="entry name" value="Thioredoxin-dependent thiol peroxidase"/>
    <property type="match status" value="1"/>
</dbReference>
<dbReference type="PIRSF" id="PIRSF000239">
    <property type="entry name" value="AHPC"/>
    <property type="match status" value="1"/>
</dbReference>
<evidence type="ECO:0000256" key="11">
    <source>
        <dbReference type="PIRSR" id="PIRSR000239-1"/>
    </source>
</evidence>